<proteinExistence type="predicted"/>
<feature type="transmembrane region" description="Helical" evidence="1">
    <location>
        <begin position="6"/>
        <end position="29"/>
    </location>
</feature>
<evidence type="ECO:0000256" key="1">
    <source>
        <dbReference type="SAM" id="Phobius"/>
    </source>
</evidence>
<dbReference type="EMBL" id="MN739995">
    <property type="protein sequence ID" value="QHT82070.1"/>
    <property type="molecule type" value="Genomic_DNA"/>
</dbReference>
<keyword evidence="1" id="KW-1133">Transmembrane helix</keyword>
<reference evidence="2" key="1">
    <citation type="journal article" date="2020" name="Nature">
        <title>Giant virus diversity and host interactions through global metagenomics.</title>
        <authorList>
            <person name="Schulz F."/>
            <person name="Roux S."/>
            <person name="Paez-Espino D."/>
            <person name="Jungbluth S."/>
            <person name="Walsh D.A."/>
            <person name="Denef V.J."/>
            <person name="McMahon K.D."/>
            <person name="Konstantinidis K.T."/>
            <person name="Eloe-Fadrosh E.A."/>
            <person name="Kyrpides N.C."/>
            <person name="Woyke T."/>
        </authorList>
    </citation>
    <scope>NUCLEOTIDE SEQUENCE</scope>
    <source>
        <strain evidence="2">GVMAG-M-3300023184-160</strain>
    </source>
</reference>
<keyword evidence="1" id="KW-0472">Membrane</keyword>
<evidence type="ECO:0000313" key="2">
    <source>
        <dbReference type="EMBL" id="QHT82070.1"/>
    </source>
</evidence>
<sequence>MYNLYTLFHGVFTYLAGFGLSILLFPLCIRQNLMPEDEAKRIDEYYNNLFLEYKFIQELEEAPMSTLTMEELTSLRNEVLYYEIPNLHYKVHMFYDAEKNAFCYFSANELPYKYADIVCRHYVLEHKCKQVYLFPEESATTEQEAETTTSGPFVAKKEKRQLLQKELNKFIYMGKHEIPVPVTDFKPLSFLQFKFLKQG</sequence>
<organism evidence="2">
    <name type="scientific">viral metagenome</name>
    <dbReference type="NCBI Taxonomy" id="1070528"/>
    <lineage>
        <taxon>unclassified sequences</taxon>
        <taxon>metagenomes</taxon>
        <taxon>organismal metagenomes</taxon>
    </lineage>
</organism>
<keyword evidence="1" id="KW-0812">Transmembrane</keyword>
<accession>A0A6C0HNZ4</accession>
<dbReference type="AlphaFoldDB" id="A0A6C0HNZ4"/>
<protein>
    <submittedName>
        <fullName evidence="2">Uncharacterized protein</fullName>
    </submittedName>
</protein>
<name>A0A6C0HNZ4_9ZZZZ</name>